<feature type="domain" description="YhfM-like" evidence="1">
    <location>
        <begin position="33"/>
        <end position="138"/>
    </location>
</feature>
<reference evidence="2 3" key="1">
    <citation type="journal article" date="2016" name="Sci. Rep.">
        <title>Complete genome sequence and transcriptomic analysis of a novel marine strain Bacillus weihaiensis reveals the mechanism of brown algae degradation.</title>
        <authorList>
            <person name="Zhu Y."/>
            <person name="Chen P."/>
            <person name="Bao Y."/>
            <person name="Men Y."/>
            <person name="Zeng Y."/>
            <person name="Yang J."/>
            <person name="Sun J."/>
            <person name="Sun Y."/>
        </authorList>
    </citation>
    <scope>NUCLEOTIDE SEQUENCE [LARGE SCALE GENOMIC DNA]</scope>
    <source>
        <strain evidence="2 3">Alg07</strain>
    </source>
</reference>
<evidence type="ECO:0000313" key="3">
    <source>
        <dbReference type="Proteomes" id="UP000181936"/>
    </source>
</evidence>
<dbReference type="InterPro" id="IPR058780">
    <property type="entry name" value="YhfM-like_dom"/>
</dbReference>
<dbReference type="KEGG" id="bwh:A9C19_17070"/>
<name>A0A1L3MVC7_9BACI</name>
<proteinExistence type="predicted"/>
<dbReference type="OrthoDB" id="2928335at2"/>
<evidence type="ECO:0000313" key="2">
    <source>
        <dbReference type="EMBL" id="APH06301.1"/>
    </source>
</evidence>
<gene>
    <name evidence="2" type="ORF">A9C19_17070</name>
</gene>
<dbReference type="Proteomes" id="UP000181936">
    <property type="component" value="Chromosome"/>
</dbReference>
<dbReference type="Pfam" id="PF26353">
    <property type="entry name" value="YhfM"/>
    <property type="match status" value="1"/>
</dbReference>
<dbReference type="AlphaFoldDB" id="A0A1L3MVC7"/>
<protein>
    <recommendedName>
        <fullName evidence="1">YhfM-like domain-containing protein</fullName>
    </recommendedName>
</protein>
<dbReference type="RefSeq" id="WP_072581101.1">
    <property type="nucleotide sequence ID" value="NZ_CP016020.1"/>
</dbReference>
<dbReference type="PROSITE" id="PS51257">
    <property type="entry name" value="PROKAR_LIPOPROTEIN"/>
    <property type="match status" value="1"/>
</dbReference>
<organism evidence="2 3">
    <name type="scientific">Bacillus weihaiensis</name>
    <dbReference type="NCBI Taxonomy" id="1547283"/>
    <lineage>
        <taxon>Bacteria</taxon>
        <taxon>Bacillati</taxon>
        <taxon>Bacillota</taxon>
        <taxon>Bacilli</taxon>
        <taxon>Bacillales</taxon>
        <taxon>Bacillaceae</taxon>
        <taxon>Bacillus</taxon>
    </lineage>
</organism>
<keyword evidence="3" id="KW-1185">Reference proteome</keyword>
<sequence>MKRIKGFFLLVSAFIISGCQNGLPGEEMVLLDEKVVEVTISKSMGTGDINMEALKTFKDESSLKVFETSIQTAVKKQVEVSEIPDYDLAVSYGDEFPAHAIHLWLGEEGKPSTLAYMVGEGETYTTTVKATEELRALLVE</sequence>
<evidence type="ECO:0000259" key="1">
    <source>
        <dbReference type="Pfam" id="PF26353"/>
    </source>
</evidence>
<dbReference type="EMBL" id="CP016020">
    <property type="protein sequence ID" value="APH06301.1"/>
    <property type="molecule type" value="Genomic_DNA"/>
</dbReference>
<accession>A0A1L3MVC7</accession>